<dbReference type="InterPro" id="IPR036188">
    <property type="entry name" value="FAD/NAD-bd_sf"/>
</dbReference>
<sequence>MSLALIRGRGVAGLVAARRLARAGWSVVLAGPPHHSDRIVTLDPSVVDLLALELGREVLAAVAPAPIAVRELAWSPGPPETVPGELVAVPLRSLTAAMEERLPPGITVVETPPERSFDEVLDATGRGRSARLRSGARTAWGWTVPLSGPVGRAVLEAHLEGWVFVAPAGAQVSVQVVLPGDGGHELARELARRTLAGRGWSATLERLAAAPPVACDATPAFGDPIAPCGAILVGDAACAEDPLSGSGVGRAVRGAVLGAAVATAAPGDRTAVRRHYLTRLALAHAAHLAGAADFYARSRCAAAFAPAVAAMRDHARHLRREVAAPAILQLDASHRDARLVPRPVRVAASS</sequence>
<dbReference type="Proteomes" id="UP000249590">
    <property type="component" value="Unassembled WGS sequence"/>
</dbReference>
<evidence type="ECO:0000313" key="2">
    <source>
        <dbReference type="Proteomes" id="UP000249590"/>
    </source>
</evidence>
<dbReference type="Gene3D" id="3.50.50.60">
    <property type="entry name" value="FAD/NAD(P)-binding domain"/>
    <property type="match status" value="1"/>
</dbReference>
<dbReference type="EMBL" id="QHHQ01000002">
    <property type="protein sequence ID" value="RAI02320.1"/>
    <property type="molecule type" value="Genomic_DNA"/>
</dbReference>
<keyword evidence="2" id="KW-1185">Reference proteome</keyword>
<dbReference type="SUPFAM" id="SSF51905">
    <property type="entry name" value="FAD/NAD(P)-binding domain"/>
    <property type="match status" value="1"/>
</dbReference>
<accession>A0A8B2P0J9</accession>
<name>A0A8B2P0J9_9HYPH</name>
<proteinExistence type="predicted"/>
<comment type="caution">
    <text evidence="1">The sequence shown here is derived from an EMBL/GenBank/DDBJ whole genome shotgun (WGS) entry which is preliminary data.</text>
</comment>
<dbReference type="AlphaFoldDB" id="A0A8B2P0J9"/>
<protein>
    <recommendedName>
        <fullName evidence="3">Dehydrogenase (Flavoprotein)</fullName>
    </recommendedName>
</protein>
<evidence type="ECO:0008006" key="3">
    <source>
        <dbReference type="Google" id="ProtNLM"/>
    </source>
</evidence>
<dbReference type="Gene3D" id="3.30.9.100">
    <property type="match status" value="1"/>
</dbReference>
<organism evidence="1 2">
    <name type="scientific">Acuticoccus sediminis</name>
    <dbReference type="NCBI Taxonomy" id="2184697"/>
    <lineage>
        <taxon>Bacteria</taxon>
        <taxon>Pseudomonadati</taxon>
        <taxon>Pseudomonadota</taxon>
        <taxon>Alphaproteobacteria</taxon>
        <taxon>Hyphomicrobiales</taxon>
        <taxon>Amorphaceae</taxon>
        <taxon>Acuticoccus</taxon>
    </lineage>
</organism>
<reference evidence="1 2" key="1">
    <citation type="submission" date="2018-05" db="EMBL/GenBank/DDBJ databases">
        <title>Acuticoccus sediminis sp. nov., isolated from deep-sea sediment of Indian Ocean.</title>
        <authorList>
            <person name="Liu X."/>
            <person name="Lai Q."/>
            <person name="Du Y."/>
            <person name="Sun F."/>
            <person name="Zhang X."/>
            <person name="Wang S."/>
            <person name="Shao Z."/>
        </authorList>
    </citation>
    <scope>NUCLEOTIDE SEQUENCE [LARGE SCALE GENOMIC DNA]</scope>
    <source>
        <strain evidence="1 2">PTG4-2</strain>
    </source>
</reference>
<gene>
    <name evidence="1" type="ORF">DLJ53_13220</name>
</gene>
<evidence type="ECO:0000313" key="1">
    <source>
        <dbReference type="EMBL" id="RAI02320.1"/>
    </source>
</evidence>
<dbReference type="RefSeq" id="WP_111345838.1">
    <property type="nucleotide sequence ID" value="NZ_QHHQ01000002.1"/>
</dbReference>